<evidence type="ECO:0000313" key="3">
    <source>
        <dbReference type="Proteomes" id="UP001183777"/>
    </source>
</evidence>
<dbReference type="InterPro" id="IPR050678">
    <property type="entry name" value="DNA_Partitioning_ATPase"/>
</dbReference>
<dbReference type="PANTHER" id="PTHR13696">
    <property type="entry name" value="P-LOOP CONTAINING NUCLEOSIDE TRIPHOSPHATE HYDROLASE"/>
    <property type="match status" value="1"/>
</dbReference>
<protein>
    <submittedName>
        <fullName evidence="2">ParA family protein</fullName>
    </submittedName>
</protein>
<gene>
    <name evidence="2" type="ORF">RM649_35485</name>
</gene>
<dbReference type="PANTHER" id="PTHR13696:SF99">
    <property type="entry name" value="COBYRINIC ACID AC-DIAMIDE SYNTHASE"/>
    <property type="match status" value="1"/>
</dbReference>
<dbReference type="RefSeq" id="WP_311661844.1">
    <property type="nucleotide sequence ID" value="NZ_JAVREX010000033.1"/>
</dbReference>
<dbReference type="EMBL" id="JAVREX010000033">
    <property type="protein sequence ID" value="MDT0432907.1"/>
    <property type="molecule type" value="Genomic_DNA"/>
</dbReference>
<proteinExistence type="predicted"/>
<dbReference type="Pfam" id="PF13614">
    <property type="entry name" value="AAA_31"/>
    <property type="match status" value="1"/>
</dbReference>
<dbReference type="InterPro" id="IPR025669">
    <property type="entry name" value="AAA_dom"/>
</dbReference>
<dbReference type="Gene3D" id="3.40.50.300">
    <property type="entry name" value="P-loop containing nucleotide triphosphate hydrolases"/>
    <property type="match status" value="1"/>
</dbReference>
<evidence type="ECO:0000259" key="1">
    <source>
        <dbReference type="Pfam" id="PF13614"/>
    </source>
</evidence>
<reference evidence="3" key="1">
    <citation type="submission" date="2023-07" db="EMBL/GenBank/DDBJ databases">
        <title>30 novel species of actinomycetes from the DSMZ collection.</title>
        <authorList>
            <person name="Nouioui I."/>
        </authorList>
    </citation>
    <scope>NUCLEOTIDE SEQUENCE [LARGE SCALE GENOMIC DNA]</scope>
    <source>
        <strain evidence="3">DSM 41770</strain>
    </source>
</reference>
<accession>A0ABU2RVN7</accession>
<feature type="domain" description="AAA" evidence="1">
    <location>
        <begin position="8"/>
        <end position="192"/>
    </location>
</feature>
<comment type="caution">
    <text evidence="2">The sequence shown here is derived from an EMBL/GenBank/DDBJ whole genome shotgun (WGS) entry which is preliminary data.</text>
</comment>
<dbReference type="Proteomes" id="UP001183777">
    <property type="component" value="Unassembled WGS sequence"/>
</dbReference>
<sequence>MTGAGTRVASYSEKGGVGKSALAAGLTAVARKRSLNGTVGTVYGGDLDPRGTFSAELGLETGDLPASMNDLLALDPKGENGLAADVVLEASESWSGVRVLAAERALANRETDMATGLEFRLRSGLHGLMTADDVGVLDLPPRAGGRLVVSGLVAATHVVIPATLDEDGRIGAREALDTIRQVQETYNPDLQIVGIVPSIVPGGASTLGDAIGKFLADTYGSLYRDDLTIPRHAVRQQTRFARVPITSQTTREASALTKAYGRILTAAGVAE</sequence>
<dbReference type="CDD" id="cd02042">
    <property type="entry name" value="ParAB_family"/>
    <property type="match status" value="1"/>
</dbReference>
<dbReference type="InterPro" id="IPR027417">
    <property type="entry name" value="P-loop_NTPase"/>
</dbReference>
<keyword evidence="3" id="KW-1185">Reference proteome</keyword>
<name>A0ABU2RVN7_9ACTN</name>
<organism evidence="2 3">
    <name type="scientific">Streptomyces salyersiae</name>
    <dbReference type="NCBI Taxonomy" id="3075530"/>
    <lineage>
        <taxon>Bacteria</taxon>
        <taxon>Bacillati</taxon>
        <taxon>Actinomycetota</taxon>
        <taxon>Actinomycetes</taxon>
        <taxon>Kitasatosporales</taxon>
        <taxon>Streptomycetaceae</taxon>
        <taxon>Streptomyces</taxon>
    </lineage>
</organism>
<evidence type="ECO:0000313" key="2">
    <source>
        <dbReference type="EMBL" id="MDT0432907.1"/>
    </source>
</evidence>
<dbReference type="SUPFAM" id="SSF52540">
    <property type="entry name" value="P-loop containing nucleoside triphosphate hydrolases"/>
    <property type="match status" value="1"/>
</dbReference>